<name>A0ACB9WM81_CHAAC</name>
<accession>A0ACB9WM81</accession>
<dbReference type="EMBL" id="CM043798">
    <property type="protein sequence ID" value="KAI4814420.1"/>
    <property type="molecule type" value="Genomic_DNA"/>
</dbReference>
<proteinExistence type="predicted"/>
<sequence length="129" mass="13489">MGQQRPKVEGAEFLESSSLILFVEKTKPGVLGANTPDLGGAEGGPSSGRSSRGAETSRGATPKGREQGFAGRKLGVKVPRNTSQTFNGGNCWVSFAKGVLWSESKCKVSSERTAAAAPTFGFHDNDART</sequence>
<gene>
    <name evidence="1" type="ORF">KUCAC02_003616</name>
</gene>
<organism evidence="1 2">
    <name type="scientific">Chaenocephalus aceratus</name>
    <name type="common">Blackfin icefish</name>
    <name type="synonym">Chaenichthys aceratus</name>
    <dbReference type="NCBI Taxonomy" id="36190"/>
    <lineage>
        <taxon>Eukaryota</taxon>
        <taxon>Metazoa</taxon>
        <taxon>Chordata</taxon>
        <taxon>Craniata</taxon>
        <taxon>Vertebrata</taxon>
        <taxon>Euteleostomi</taxon>
        <taxon>Actinopterygii</taxon>
        <taxon>Neopterygii</taxon>
        <taxon>Teleostei</taxon>
        <taxon>Neoteleostei</taxon>
        <taxon>Acanthomorphata</taxon>
        <taxon>Eupercaria</taxon>
        <taxon>Perciformes</taxon>
        <taxon>Notothenioidei</taxon>
        <taxon>Channichthyidae</taxon>
        <taxon>Chaenocephalus</taxon>
    </lineage>
</organism>
<evidence type="ECO:0000313" key="1">
    <source>
        <dbReference type="EMBL" id="KAI4814420.1"/>
    </source>
</evidence>
<comment type="caution">
    <text evidence="1">The sequence shown here is derived from an EMBL/GenBank/DDBJ whole genome shotgun (WGS) entry which is preliminary data.</text>
</comment>
<reference evidence="1" key="1">
    <citation type="submission" date="2022-05" db="EMBL/GenBank/DDBJ databases">
        <title>Chromosome-level genome of Chaenocephalus aceratus.</title>
        <authorList>
            <person name="Park H."/>
        </authorList>
    </citation>
    <scope>NUCLEOTIDE SEQUENCE</scope>
    <source>
        <strain evidence="1">KU_202001</strain>
    </source>
</reference>
<protein>
    <submittedName>
        <fullName evidence="1">Uncharacterized protein</fullName>
    </submittedName>
</protein>
<evidence type="ECO:0000313" key="2">
    <source>
        <dbReference type="Proteomes" id="UP001057452"/>
    </source>
</evidence>
<dbReference type="Proteomes" id="UP001057452">
    <property type="component" value="Chromosome 14"/>
</dbReference>
<keyword evidence="2" id="KW-1185">Reference proteome</keyword>